<reference evidence="3 4" key="1">
    <citation type="submission" date="2023-08" db="EMBL/GenBank/DDBJ databases">
        <title>New molecular markers tilS and rpoB for phylogenetic and monitoring studies of the genus Thiothrix biodiversity.</title>
        <authorList>
            <person name="Ravin N.V."/>
            <person name="Smolyakov D."/>
            <person name="Markov N.D."/>
            <person name="Beletsky A.V."/>
            <person name="Mardanov A.V."/>
            <person name="Rudenko T.S."/>
            <person name="Grabovich M.Y."/>
        </authorList>
    </citation>
    <scope>NUCLEOTIDE SEQUENCE</scope>
    <source>
        <strain evidence="3">DNT52</strain>
        <strain evidence="2 4">H33</strain>
    </source>
</reference>
<evidence type="ECO:0000313" key="2">
    <source>
        <dbReference type="EMBL" id="MDQ5770712.1"/>
    </source>
</evidence>
<dbReference type="EMBL" id="JAVFKN010000037">
    <property type="protein sequence ID" value="MDQ5770712.1"/>
    <property type="molecule type" value="Genomic_DNA"/>
</dbReference>
<keyword evidence="1" id="KW-0732">Signal</keyword>
<dbReference type="PROSITE" id="PS51318">
    <property type="entry name" value="TAT"/>
    <property type="match status" value="1"/>
</dbReference>
<sequence length="71" mass="7433">MKPTEQTATRHSRRDFLRGTLAAGTGAALAVTLPGVASAEPPAVIAPAEPQAKQGYRETAHIAAYYKTAAR</sequence>
<protein>
    <submittedName>
        <fullName evidence="3">Twin-arginine translocation signal domain-containing protein</fullName>
    </submittedName>
</protein>
<dbReference type="InterPro" id="IPR006311">
    <property type="entry name" value="TAT_signal"/>
</dbReference>
<dbReference type="InterPro" id="IPR014177">
    <property type="entry name" value="Formate_DH_TAT-contain"/>
</dbReference>
<evidence type="ECO:0000256" key="1">
    <source>
        <dbReference type="ARBA" id="ARBA00022729"/>
    </source>
</evidence>
<dbReference type="Proteomes" id="UP001223336">
    <property type="component" value="Unassembled WGS sequence"/>
</dbReference>
<dbReference type="Proteomes" id="UP001229862">
    <property type="component" value="Chromosome"/>
</dbReference>
<name>A0AA51MP01_9GAMM</name>
<dbReference type="AlphaFoldDB" id="A0AA51MP01"/>
<keyword evidence="4" id="KW-1185">Reference proteome</keyword>
<evidence type="ECO:0000313" key="3">
    <source>
        <dbReference type="EMBL" id="WML87730.1"/>
    </source>
</evidence>
<gene>
    <name evidence="2" type="ORF">RCC75_19445</name>
    <name evidence="3" type="ORF">RCG00_05030</name>
</gene>
<organism evidence="3">
    <name type="scientific">Thiothrix subterranea</name>
    <dbReference type="NCBI Taxonomy" id="2735563"/>
    <lineage>
        <taxon>Bacteria</taxon>
        <taxon>Pseudomonadati</taxon>
        <taxon>Pseudomonadota</taxon>
        <taxon>Gammaproteobacteria</taxon>
        <taxon>Thiotrichales</taxon>
        <taxon>Thiotrichaceae</taxon>
        <taxon>Thiothrix</taxon>
    </lineage>
</organism>
<dbReference type="Pfam" id="PF10518">
    <property type="entry name" value="TAT_signal"/>
    <property type="match status" value="1"/>
</dbReference>
<dbReference type="PIRSF" id="PIRSF036704">
    <property type="entry name" value="UCP036704"/>
    <property type="match status" value="1"/>
</dbReference>
<dbReference type="RefSeq" id="WP_308136384.1">
    <property type="nucleotide sequence ID" value="NZ_CP133217.1"/>
</dbReference>
<accession>A0AA51MP01</accession>
<dbReference type="InterPro" id="IPR019546">
    <property type="entry name" value="TAT_signal_bac_arc"/>
</dbReference>
<dbReference type="NCBIfam" id="TIGR02811">
    <property type="entry name" value="formate_TAT"/>
    <property type="match status" value="1"/>
</dbReference>
<proteinExistence type="predicted"/>
<dbReference type="EMBL" id="CP133217">
    <property type="protein sequence ID" value="WML87730.1"/>
    <property type="molecule type" value="Genomic_DNA"/>
</dbReference>
<evidence type="ECO:0000313" key="4">
    <source>
        <dbReference type="Proteomes" id="UP001223336"/>
    </source>
</evidence>
<dbReference type="NCBIfam" id="TIGR01409">
    <property type="entry name" value="TAT_signal_seq"/>
    <property type="match status" value="1"/>
</dbReference>